<evidence type="ECO:0000259" key="1">
    <source>
        <dbReference type="PROSITE" id="PS50280"/>
    </source>
</evidence>
<gene>
    <name evidence="2" type="ORF">A7U60_g7848</name>
</gene>
<dbReference type="InterPro" id="IPR046341">
    <property type="entry name" value="SET_dom_sf"/>
</dbReference>
<reference evidence="2" key="1">
    <citation type="submission" date="2016-06" db="EMBL/GenBank/DDBJ databases">
        <title>Draft Genome sequence of the fungus Inonotus baumii.</title>
        <authorList>
            <person name="Zhu H."/>
            <person name="Lin W."/>
        </authorList>
    </citation>
    <scope>NUCLEOTIDE SEQUENCE</scope>
    <source>
        <strain evidence="2">821</strain>
    </source>
</reference>
<dbReference type="InterPro" id="IPR001214">
    <property type="entry name" value="SET_dom"/>
</dbReference>
<organism evidence="2 3">
    <name type="scientific">Sanghuangporus baumii</name>
    <name type="common">Phellinus baumii</name>
    <dbReference type="NCBI Taxonomy" id="108892"/>
    <lineage>
        <taxon>Eukaryota</taxon>
        <taxon>Fungi</taxon>
        <taxon>Dikarya</taxon>
        <taxon>Basidiomycota</taxon>
        <taxon>Agaricomycotina</taxon>
        <taxon>Agaricomycetes</taxon>
        <taxon>Hymenochaetales</taxon>
        <taxon>Hymenochaetaceae</taxon>
        <taxon>Sanghuangporus</taxon>
    </lineage>
</organism>
<dbReference type="Gene3D" id="2.170.270.10">
    <property type="entry name" value="SET domain"/>
    <property type="match status" value="1"/>
</dbReference>
<sequence length="191" mass="21645">MPHAKKSSYAPSRWPSDVGYLRTMSYPPSLPLDVVRYIKGNRPAVPSSTKHHIAIRRIDTSAHPAHGQMGLFATKKIPPRTHIVDYFGELHTDDRPSSDYDLSLYRTHDDEGQALSVGIDAARMGNEARFINDYRGIKSKPNAVFKERRTEEGELRMSIWSGDGKAIGKGDEILVSYGKVWWQARSHEQQR</sequence>
<dbReference type="Pfam" id="PF00856">
    <property type="entry name" value="SET"/>
    <property type="match status" value="1"/>
</dbReference>
<dbReference type="Proteomes" id="UP000757232">
    <property type="component" value="Unassembled WGS sequence"/>
</dbReference>
<dbReference type="PROSITE" id="PS50280">
    <property type="entry name" value="SET"/>
    <property type="match status" value="1"/>
</dbReference>
<comment type="caution">
    <text evidence="2">The sequence shown here is derived from an EMBL/GenBank/DDBJ whole genome shotgun (WGS) entry which is preliminary data.</text>
</comment>
<dbReference type="SUPFAM" id="SSF82199">
    <property type="entry name" value="SET domain"/>
    <property type="match status" value="1"/>
</dbReference>
<evidence type="ECO:0000313" key="2">
    <source>
        <dbReference type="EMBL" id="OCB85221.1"/>
    </source>
</evidence>
<feature type="domain" description="SET" evidence="1">
    <location>
        <begin position="51"/>
        <end position="178"/>
    </location>
</feature>
<dbReference type="EMBL" id="LNZH02000211">
    <property type="protein sequence ID" value="OCB85221.1"/>
    <property type="molecule type" value="Genomic_DNA"/>
</dbReference>
<name>A0A9Q5HSP8_SANBA</name>
<keyword evidence="3" id="KW-1185">Reference proteome</keyword>
<dbReference type="OrthoDB" id="5792673at2759"/>
<protein>
    <recommendedName>
        <fullName evidence="1">SET domain-containing protein</fullName>
    </recommendedName>
</protein>
<dbReference type="AlphaFoldDB" id="A0A9Q5HSP8"/>
<accession>A0A9Q5HSP8</accession>
<evidence type="ECO:0000313" key="3">
    <source>
        <dbReference type="Proteomes" id="UP000757232"/>
    </source>
</evidence>
<proteinExistence type="predicted"/>